<dbReference type="KEGG" id="cthr:CTHT_0040240"/>
<evidence type="ECO:0008006" key="5">
    <source>
        <dbReference type="Google" id="ProtNLM"/>
    </source>
</evidence>
<dbReference type="PANTHER" id="PTHR39608:SF2">
    <property type="entry name" value="MARVEL DOMAIN-CONTAINING PROTEIN"/>
    <property type="match status" value="1"/>
</dbReference>
<dbReference type="PANTHER" id="PTHR39608">
    <property type="entry name" value="INTEGRAL MEMBRANE PROTEIN (AFU_ORTHOLOGUE AFUA_5G08640)"/>
    <property type="match status" value="1"/>
</dbReference>
<keyword evidence="2" id="KW-1133">Transmembrane helix</keyword>
<evidence type="ECO:0000256" key="1">
    <source>
        <dbReference type="SAM" id="MobiDB-lite"/>
    </source>
</evidence>
<feature type="transmembrane region" description="Helical" evidence="2">
    <location>
        <begin position="20"/>
        <end position="39"/>
    </location>
</feature>
<dbReference type="RefSeq" id="XP_006694434.1">
    <property type="nucleotide sequence ID" value="XM_006694371.1"/>
</dbReference>
<dbReference type="OrthoDB" id="20872at2759"/>
<evidence type="ECO:0000256" key="2">
    <source>
        <dbReference type="SAM" id="Phobius"/>
    </source>
</evidence>
<keyword evidence="4" id="KW-1185">Reference proteome</keyword>
<dbReference type="STRING" id="759272.G0S8T2"/>
<evidence type="ECO:0000313" key="4">
    <source>
        <dbReference type="Proteomes" id="UP000008066"/>
    </source>
</evidence>
<sequence>MDAGSDFWTGSIVRGLLGLHNFLIFASSAILVGLLSYLLHHSGYRGRHLIFEEVIAVITLFFYLIAIFLPIFKSYRGYMLPLNFVLTYLWITCLIFSSQDYSGNGCLFHTPPLFGRCGLKHAIQAFWIIGFVYLFFNTILEAMMWANAKLREGRRAGDAEKGATTMAGTTAGGTNSGAAATALPPPLPHAREPDHPLVLSPGAKTPAPKWPAPTRADGYPIGRGIQIGKVGVQRPGGLECGRG</sequence>
<protein>
    <recommendedName>
        <fullName evidence="5">MARVEL domain-containing protein</fullName>
    </recommendedName>
</protein>
<dbReference type="GeneID" id="18258062"/>
<dbReference type="HOGENOM" id="CLU_099909_0_0_1"/>
<gene>
    <name evidence="3" type="ORF">CTHT_0040240</name>
</gene>
<keyword evidence="2" id="KW-0812">Transmembrane</keyword>
<accession>G0S8T2</accession>
<feature type="transmembrane region" description="Helical" evidence="2">
    <location>
        <begin position="78"/>
        <end position="97"/>
    </location>
</feature>
<feature type="transmembrane region" description="Helical" evidence="2">
    <location>
        <begin position="51"/>
        <end position="72"/>
    </location>
</feature>
<feature type="region of interest" description="Disordered" evidence="1">
    <location>
        <begin position="158"/>
        <end position="194"/>
    </location>
</feature>
<dbReference type="eggNOG" id="ENOG502STK7">
    <property type="taxonomic scope" value="Eukaryota"/>
</dbReference>
<keyword evidence="2" id="KW-0472">Membrane</keyword>
<evidence type="ECO:0000313" key="3">
    <source>
        <dbReference type="EMBL" id="EGS20285.1"/>
    </source>
</evidence>
<proteinExistence type="predicted"/>
<name>G0S8T2_CHATD</name>
<dbReference type="EMBL" id="GL988042">
    <property type="protein sequence ID" value="EGS20285.1"/>
    <property type="molecule type" value="Genomic_DNA"/>
</dbReference>
<organism evidence="4">
    <name type="scientific">Chaetomium thermophilum (strain DSM 1495 / CBS 144.50 / IMI 039719)</name>
    <name type="common">Thermochaetoides thermophila</name>
    <dbReference type="NCBI Taxonomy" id="759272"/>
    <lineage>
        <taxon>Eukaryota</taxon>
        <taxon>Fungi</taxon>
        <taxon>Dikarya</taxon>
        <taxon>Ascomycota</taxon>
        <taxon>Pezizomycotina</taxon>
        <taxon>Sordariomycetes</taxon>
        <taxon>Sordariomycetidae</taxon>
        <taxon>Sordariales</taxon>
        <taxon>Chaetomiaceae</taxon>
        <taxon>Thermochaetoides</taxon>
    </lineage>
</organism>
<dbReference type="Proteomes" id="UP000008066">
    <property type="component" value="Unassembled WGS sequence"/>
</dbReference>
<dbReference type="OMA" id="AMMWANA"/>
<dbReference type="AlphaFoldDB" id="G0S8T2"/>
<reference evidence="3 4" key="1">
    <citation type="journal article" date="2011" name="Cell">
        <title>Insight into structure and assembly of the nuclear pore complex by utilizing the genome of a eukaryotic thermophile.</title>
        <authorList>
            <person name="Amlacher S."/>
            <person name="Sarges P."/>
            <person name="Flemming D."/>
            <person name="van Noort V."/>
            <person name="Kunze R."/>
            <person name="Devos D.P."/>
            <person name="Arumugam M."/>
            <person name="Bork P."/>
            <person name="Hurt E."/>
        </authorList>
    </citation>
    <scope>NUCLEOTIDE SEQUENCE [LARGE SCALE GENOMIC DNA]</scope>
    <source>
        <strain evidence="4">DSM 1495 / CBS 144.50 / IMI 039719</strain>
    </source>
</reference>
<feature type="transmembrane region" description="Helical" evidence="2">
    <location>
        <begin position="125"/>
        <end position="146"/>
    </location>
</feature>